<organism evidence="1 2">
    <name type="scientific">Martelella alba</name>
    <dbReference type="NCBI Taxonomy" id="2590451"/>
    <lineage>
        <taxon>Bacteria</taxon>
        <taxon>Pseudomonadati</taxon>
        <taxon>Pseudomonadota</taxon>
        <taxon>Alphaproteobacteria</taxon>
        <taxon>Hyphomicrobiales</taxon>
        <taxon>Aurantimonadaceae</taxon>
        <taxon>Martelella</taxon>
    </lineage>
</organism>
<keyword evidence="2" id="KW-1185">Reference proteome</keyword>
<dbReference type="PROSITE" id="PS51257">
    <property type="entry name" value="PROKAR_LIPOPROTEIN"/>
    <property type="match status" value="1"/>
</dbReference>
<reference evidence="1 2" key="1">
    <citation type="submission" date="2019-04" db="EMBL/GenBank/DDBJ databases">
        <authorList>
            <person name="Li M."/>
            <person name="Gao C."/>
        </authorList>
    </citation>
    <scope>NUCLEOTIDE SEQUENCE [LARGE SCALE GENOMIC DNA]</scope>
    <source>
        <strain evidence="1 2">BGMRC 2031</strain>
    </source>
</reference>
<dbReference type="InterPro" id="IPR036215">
    <property type="entry name" value="TM0957-like_sf"/>
</dbReference>
<dbReference type="SUPFAM" id="SSF141318">
    <property type="entry name" value="TM0957-like"/>
    <property type="match status" value="1"/>
</dbReference>
<dbReference type="Pfam" id="PF10054">
    <property type="entry name" value="DUF2291"/>
    <property type="match status" value="1"/>
</dbReference>
<gene>
    <name evidence="1" type="ORF">FCN80_15085</name>
</gene>
<proteinExistence type="predicted"/>
<dbReference type="Proteomes" id="UP000305202">
    <property type="component" value="Unassembled WGS sequence"/>
</dbReference>
<accession>A0ABY2SIL6</accession>
<evidence type="ECO:0000313" key="1">
    <source>
        <dbReference type="EMBL" id="TKI05249.1"/>
    </source>
</evidence>
<dbReference type="InterPro" id="IPR014582">
    <property type="entry name" value="UCP033535_lipo"/>
</dbReference>
<comment type="caution">
    <text evidence="1">The sequence shown here is derived from an EMBL/GenBank/DDBJ whole genome shotgun (WGS) entry which is preliminary data.</text>
</comment>
<dbReference type="EMBL" id="SZPQ01000021">
    <property type="protein sequence ID" value="TKI05249.1"/>
    <property type="molecule type" value="Genomic_DNA"/>
</dbReference>
<sequence>MSRKILLVLAVLGLGGCRIVSQQELADLKSPPNPLMKNVPKTWQDKMVLQFVHQARPVAELLADLKNAKDFDSACKSLGYRVSDENPCVFFVKVQGQIKNIDTTSRNGKMTVLDQSGETVTVQVGPILRGTLLRDGYKGINYQDFNDQVKFGDYGRAINDQAVKTINAARLKVGETRQIYGVFSSWDTPTQITEITPAQFSQGEGESK</sequence>
<name>A0ABY2SIL6_9HYPH</name>
<evidence type="ECO:0000313" key="2">
    <source>
        <dbReference type="Proteomes" id="UP000305202"/>
    </source>
</evidence>
<protein>
    <submittedName>
        <fullName evidence="1">DUF2291 domain-containing protein</fullName>
    </submittedName>
</protein>